<dbReference type="NCBIfam" id="TIGR01200">
    <property type="entry name" value="GLPGLI"/>
    <property type="match status" value="1"/>
</dbReference>
<dbReference type="Pfam" id="PF09697">
    <property type="entry name" value="Porph_ging"/>
    <property type="match status" value="1"/>
</dbReference>
<proteinExistence type="predicted"/>
<accession>A0ABT2IZ76</accession>
<evidence type="ECO:0000313" key="2">
    <source>
        <dbReference type="Proteomes" id="UP001525566"/>
    </source>
</evidence>
<dbReference type="RefSeq" id="WP_259840785.1">
    <property type="nucleotide sequence ID" value="NZ_JAOAMU010000007.1"/>
</dbReference>
<protein>
    <submittedName>
        <fullName evidence="1">GLPGLI family protein</fullName>
    </submittedName>
</protein>
<dbReference type="EMBL" id="JAOAMU010000007">
    <property type="protein sequence ID" value="MCT2564127.1"/>
    <property type="molecule type" value="Genomic_DNA"/>
</dbReference>
<gene>
    <name evidence="1" type="ORF">N0B48_19725</name>
</gene>
<organism evidence="1 2">
    <name type="scientific">Chryseobacterium herbae</name>
    <dbReference type="NCBI Taxonomy" id="2976476"/>
    <lineage>
        <taxon>Bacteria</taxon>
        <taxon>Pseudomonadati</taxon>
        <taxon>Bacteroidota</taxon>
        <taxon>Flavobacteriia</taxon>
        <taxon>Flavobacteriales</taxon>
        <taxon>Weeksellaceae</taxon>
        <taxon>Chryseobacterium group</taxon>
        <taxon>Chryseobacterium</taxon>
    </lineage>
</organism>
<name>A0ABT2IZ76_9FLAO</name>
<keyword evidence="2" id="KW-1185">Reference proteome</keyword>
<reference evidence="1 2" key="1">
    <citation type="submission" date="2022-09" db="EMBL/GenBank/DDBJ databases">
        <title>Chryseobacterium oleae sp.nov., isolated from the inter-root soil of Pyrola calliantha H. Andr. in Tibet.</title>
        <authorList>
            <person name="Li Z."/>
        </authorList>
    </citation>
    <scope>NUCLEOTIDE SEQUENCE [LARGE SCALE GENOMIC DNA]</scope>
    <source>
        <strain evidence="2">pc1-10</strain>
    </source>
</reference>
<dbReference type="InterPro" id="IPR005901">
    <property type="entry name" value="GLPGLI"/>
</dbReference>
<comment type="caution">
    <text evidence="1">The sequence shown here is derived from an EMBL/GenBank/DDBJ whole genome shotgun (WGS) entry which is preliminary data.</text>
</comment>
<dbReference type="Proteomes" id="UP001525566">
    <property type="component" value="Unassembled WGS sequence"/>
</dbReference>
<evidence type="ECO:0000313" key="1">
    <source>
        <dbReference type="EMBL" id="MCT2564127.1"/>
    </source>
</evidence>
<sequence>MKKKYFILLAFLSVFVNAQINRFFYEYKFIPDSDNKEEVKKEMMILDIQKNGSDYYYSHDKFFTDSTSKADIQKQISSGNGIINVKKRVNRPGQIHKVTKDYPDFKTYFFTSINADRYKIKEDKKPEWTIFPDTQKIGEYHTQKAVMSYGGRDWIAWFSSDIPFQDGPYKFCGLPGLIVKIEDTTGSHIMTLVGNKMIKNPSEEKENRIPDNVRILGLGGKDVEITKDQYKKVWKAYVNDPAKEMREMRMKNGGDSNAKAPFLIFRTLDGNEISDPDKVLKEVEGRIKNWFQKNNNPMEPDLIK</sequence>